<sequence length="76" mass="8722">MVVCLFEYEKEISGCLVYMVHTIRQPENRSAILPDFAQQCAGRCFESCSSQAQSRFRLPQWFQAASTHPLPRARAK</sequence>
<evidence type="ECO:0000313" key="2">
    <source>
        <dbReference type="Proteomes" id="UP000614058"/>
    </source>
</evidence>
<dbReference type="RefSeq" id="WP_200521387.1">
    <property type="nucleotide sequence ID" value="NZ_JAEHNZ010000001.1"/>
</dbReference>
<organism evidence="1 2">
    <name type="scientific">Kingella bonacorsii</name>
    <dbReference type="NCBI Taxonomy" id="2796361"/>
    <lineage>
        <taxon>Bacteria</taxon>
        <taxon>Pseudomonadati</taxon>
        <taxon>Pseudomonadota</taxon>
        <taxon>Betaproteobacteria</taxon>
        <taxon>Neisseriales</taxon>
        <taxon>Neisseriaceae</taxon>
        <taxon>Kingella</taxon>
    </lineage>
</organism>
<evidence type="ECO:0000313" key="1">
    <source>
        <dbReference type="EMBL" id="MBK0395375.1"/>
    </source>
</evidence>
<keyword evidence="2" id="KW-1185">Reference proteome</keyword>
<comment type="caution">
    <text evidence="1">The sequence shown here is derived from an EMBL/GenBank/DDBJ whole genome shotgun (WGS) entry which is preliminary data.</text>
</comment>
<name>A0ABS1BQ02_9NEIS</name>
<proteinExistence type="predicted"/>
<dbReference type="Proteomes" id="UP000614058">
    <property type="component" value="Unassembled WGS sequence"/>
</dbReference>
<reference evidence="1 2" key="1">
    <citation type="journal article" date="2021" name="Pathogens">
        <title>Isolation and Characterization of Kingella bonacorsii sp. nov., A Novel Kingella Species Detected in a Stable Periodontitis Subject.</title>
        <authorList>
            <person name="Antezack A."/>
            <person name="Boxberger M."/>
            <person name="Rolland C."/>
            <person name="Monnet-Corti V."/>
            <person name="La Scola B."/>
        </authorList>
    </citation>
    <scope>NUCLEOTIDE SEQUENCE [LARGE SCALE GENOMIC DNA]</scope>
    <source>
        <strain evidence="1 2">Marseille-Q4569</strain>
    </source>
</reference>
<protein>
    <submittedName>
        <fullName evidence="1">Uncharacterized protein</fullName>
    </submittedName>
</protein>
<dbReference type="EMBL" id="JAEHNZ010000001">
    <property type="protein sequence ID" value="MBK0395375.1"/>
    <property type="molecule type" value="Genomic_DNA"/>
</dbReference>
<gene>
    <name evidence="1" type="ORF">JDW22_01935</name>
</gene>
<accession>A0ABS1BQ02</accession>